<sequence length="200" mass="23660">MGIVELVGKEPPEKGDDCPTQKIYSYIGSNLHLWPLEIDFNSISEDQRGPIELVDHSIDSWDEFKEATILAEKLNHFETVRKVRIKQGSTKTSDRKPFDKQPFKSNNKLSHFSGKGKHVVSLKKDPCKDEVIQESSQVRRERLRERERRFERKRQIIYYYCNEIDHIKPFCPRLRENSFETVVNLMSTPKLRIHLKISRY</sequence>
<feature type="compositionally biased region" description="Basic and acidic residues" evidence="1">
    <location>
        <begin position="92"/>
        <end position="102"/>
    </location>
</feature>
<dbReference type="OrthoDB" id="6434793at2759"/>
<name>A0A8X6PT40_NEPPI</name>
<keyword evidence="3" id="KW-1185">Reference proteome</keyword>
<organism evidence="2 3">
    <name type="scientific">Nephila pilipes</name>
    <name type="common">Giant wood spider</name>
    <name type="synonym">Nephila maculata</name>
    <dbReference type="NCBI Taxonomy" id="299642"/>
    <lineage>
        <taxon>Eukaryota</taxon>
        <taxon>Metazoa</taxon>
        <taxon>Ecdysozoa</taxon>
        <taxon>Arthropoda</taxon>
        <taxon>Chelicerata</taxon>
        <taxon>Arachnida</taxon>
        <taxon>Araneae</taxon>
        <taxon>Araneomorphae</taxon>
        <taxon>Entelegynae</taxon>
        <taxon>Araneoidea</taxon>
        <taxon>Nephilidae</taxon>
        <taxon>Nephila</taxon>
    </lineage>
</organism>
<proteinExistence type="predicted"/>
<gene>
    <name evidence="2" type="ORF">NPIL_518141</name>
</gene>
<comment type="caution">
    <text evidence="2">The sequence shown here is derived from an EMBL/GenBank/DDBJ whole genome shotgun (WGS) entry which is preliminary data.</text>
</comment>
<feature type="region of interest" description="Disordered" evidence="1">
    <location>
        <begin position="86"/>
        <end position="107"/>
    </location>
</feature>
<dbReference type="AlphaFoldDB" id="A0A8X6PT40"/>
<dbReference type="Proteomes" id="UP000887013">
    <property type="component" value="Unassembled WGS sequence"/>
</dbReference>
<evidence type="ECO:0000256" key="1">
    <source>
        <dbReference type="SAM" id="MobiDB-lite"/>
    </source>
</evidence>
<evidence type="ECO:0000313" key="3">
    <source>
        <dbReference type="Proteomes" id="UP000887013"/>
    </source>
</evidence>
<accession>A0A8X6PT40</accession>
<dbReference type="EMBL" id="BMAW01118388">
    <property type="protein sequence ID" value="GFT79481.1"/>
    <property type="molecule type" value="Genomic_DNA"/>
</dbReference>
<protein>
    <submittedName>
        <fullName evidence="2">Uncharacterized protein</fullName>
    </submittedName>
</protein>
<evidence type="ECO:0000313" key="2">
    <source>
        <dbReference type="EMBL" id="GFT79481.1"/>
    </source>
</evidence>
<reference evidence="2" key="1">
    <citation type="submission" date="2020-08" db="EMBL/GenBank/DDBJ databases">
        <title>Multicomponent nature underlies the extraordinary mechanical properties of spider dragline silk.</title>
        <authorList>
            <person name="Kono N."/>
            <person name="Nakamura H."/>
            <person name="Mori M."/>
            <person name="Yoshida Y."/>
            <person name="Ohtoshi R."/>
            <person name="Malay A.D."/>
            <person name="Moran D.A.P."/>
            <person name="Tomita M."/>
            <person name="Numata K."/>
            <person name="Arakawa K."/>
        </authorList>
    </citation>
    <scope>NUCLEOTIDE SEQUENCE</scope>
</reference>